<keyword evidence="2" id="KW-1185">Reference proteome</keyword>
<evidence type="ECO:0000313" key="1">
    <source>
        <dbReference type="EMBL" id="KAK5598398.1"/>
    </source>
</evidence>
<dbReference type="EMBL" id="JAHHUM010003115">
    <property type="protein sequence ID" value="KAK5598398.1"/>
    <property type="molecule type" value="Genomic_DNA"/>
</dbReference>
<comment type="caution">
    <text evidence="1">The sequence shown here is derived from an EMBL/GenBank/DDBJ whole genome shotgun (WGS) entry which is preliminary data.</text>
</comment>
<name>A0AAV9QN37_9TELE</name>
<dbReference type="Proteomes" id="UP001311232">
    <property type="component" value="Unassembled WGS sequence"/>
</dbReference>
<protein>
    <submittedName>
        <fullName evidence="1">Uncharacterized protein</fullName>
    </submittedName>
</protein>
<accession>A0AAV9QN37</accession>
<evidence type="ECO:0000313" key="2">
    <source>
        <dbReference type="Proteomes" id="UP001311232"/>
    </source>
</evidence>
<reference evidence="1 2" key="1">
    <citation type="submission" date="2021-06" db="EMBL/GenBank/DDBJ databases">
        <authorList>
            <person name="Palmer J.M."/>
        </authorList>
    </citation>
    <scope>NUCLEOTIDE SEQUENCE [LARGE SCALE GENOMIC DNA]</scope>
    <source>
        <strain evidence="1 2">MEX-2019</strain>
        <tissue evidence="1">Muscle</tissue>
    </source>
</reference>
<organism evidence="1 2">
    <name type="scientific">Crenichthys baileyi</name>
    <name type="common">White River springfish</name>
    <dbReference type="NCBI Taxonomy" id="28760"/>
    <lineage>
        <taxon>Eukaryota</taxon>
        <taxon>Metazoa</taxon>
        <taxon>Chordata</taxon>
        <taxon>Craniata</taxon>
        <taxon>Vertebrata</taxon>
        <taxon>Euteleostomi</taxon>
        <taxon>Actinopterygii</taxon>
        <taxon>Neopterygii</taxon>
        <taxon>Teleostei</taxon>
        <taxon>Neoteleostei</taxon>
        <taxon>Acanthomorphata</taxon>
        <taxon>Ovalentaria</taxon>
        <taxon>Atherinomorphae</taxon>
        <taxon>Cyprinodontiformes</taxon>
        <taxon>Goodeidae</taxon>
        <taxon>Crenichthys</taxon>
    </lineage>
</organism>
<sequence length="121" mass="13637">MTVYTHTCNLTLTCNDPSLQVRTEALIKVFRDPSDLRSVLIGRKPALKTSPGSRTPDQLLIPPHVPSYANLKMVLDVCSEVIIGLWRRQNNISEAAETKMLEKLNQLLQMSQNKHQKHSSS</sequence>
<gene>
    <name evidence="1" type="ORF">CRENBAI_012222</name>
</gene>
<proteinExistence type="predicted"/>
<dbReference type="AlphaFoldDB" id="A0AAV9QN37"/>